<name>A0A4R6SP96_LABRH</name>
<dbReference type="InterPro" id="IPR029058">
    <property type="entry name" value="AB_hydrolase_fold"/>
</dbReference>
<evidence type="ECO:0000313" key="2">
    <source>
        <dbReference type="Proteomes" id="UP000295444"/>
    </source>
</evidence>
<proteinExistence type="predicted"/>
<evidence type="ECO:0008006" key="3">
    <source>
        <dbReference type="Google" id="ProtNLM"/>
    </source>
</evidence>
<sequence>MTDPAELPFVLDVPADGVHRTEFEHGDLYLPEPNAEPRPTIVFVPGPTPGDARGWPVYVGYGRLAVHHGVHAVVAKLGYERMDQAAQVADRLPGVLAAIRARPEVADAVALWAFSGAGLLVDRWLAEPPPWLRVVGLTYPVFGAVPPLAPGLPVVLTRAELETPQRLARVDEFSAAGGEVEVIHAVGGRHGFDLLDHTEESRAAVTAAMAAVCGHLGA</sequence>
<dbReference type="AlphaFoldDB" id="A0A4R6SP96"/>
<gene>
    <name evidence="1" type="ORF">EV186_1011815</name>
</gene>
<keyword evidence="2" id="KW-1185">Reference proteome</keyword>
<dbReference type="RefSeq" id="WP_133848521.1">
    <property type="nucleotide sequence ID" value="NZ_SNXZ01000001.1"/>
</dbReference>
<comment type="caution">
    <text evidence="1">The sequence shown here is derived from an EMBL/GenBank/DDBJ whole genome shotgun (WGS) entry which is preliminary data.</text>
</comment>
<reference evidence="1 2" key="1">
    <citation type="submission" date="2019-03" db="EMBL/GenBank/DDBJ databases">
        <title>Genomic Encyclopedia of Type Strains, Phase IV (KMG-IV): sequencing the most valuable type-strain genomes for metagenomic binning, comparative biology and taxonomic classification.</title>
        <authorList>
            <person name="Goeker M."/>
        </authorList>
    </citation>
    <scope>NUCLEOTIDE SEQUENCE [LARGE SCALE GENOMIC DNA]</scope>
    <source>
        <strain evidence="1 2">DSM 45361</strain>
    </source>
</reference>
<dbReference type="OrthoDB" id="5902829at2"/>
<evidence type="ECO:0000313" key="1">
    <source>
        <dbReference type="EMBL" id="TDQ05837.1"/>
    </source>
</evidence>
<dbReference type="SUPFAM" id="SSF53474">
    <property type="entry name" value="alpha/beta-Hydrolases"/>
    <property type="match status" value="1"/>
</dbReference>
<dbReference type="Proteomes" id="UP000295444">
    <property type="component" value="Unassembled WGS sequence"/>
</dbReference>
<organism evidence="1 2">
    <name type="scientific">Labedaea rhizosphaerae</name>
    <dbReference type="NCBI Taxonomy" id="598644"/>
    <lineage>
        <taxon>Bacteria</taxon>
        <taxon>Bacillati</taxon>
        <taxon>Actinomycetota</taxon>
        <taxon>Actinomycetes</taxon>
        <taxon>Pseudonocardiales</taxon>
        <taxon>Pseudonocardiaceae</taxon>
        <taxon>Labedaea</taxon>
    </lineage>
</organism>
<accession>A0A4R6SP96</accession>
<protein>
    <recommendedName>
        <fullName evidence="3">Dienelactone hydrolase</fullName>
    </recommendedName>
</protein>
<dbReference type="EMBL" id="SNXZ01000001">
    <property type="protein sequence ID" value="TDQ05837.1"/>
    <property type="molecule type" value="Genomic_DNA"/>
</dbReference>
<dbReference type="Gene3D" id="3.40.50.1820">
    <property type="entry name" value="alpha/beta hydrolase"/>
    <property type="match status" value="1"/>
</dbReference>